<evidence type="ECO:0000313" key="3">
    <source>
        <dbReference type="Proteomes" id="UP000564536"/>
    </source>
</evidence>
<dbReference type="RefSeq" id="WP_185427658.1">
    <property type="nucleotide sequence ID" value="NZ_JAARRL010000046.1"/>
</dbReference>
<evidence type="ECO:0000256" key="1">
    <source>
        <dbReference type="SAM" id="Phobius"/>
    </source>
</evidence>
<protein>
    <submittedName>
        <fullName evidence="2">Uncharacterized protein</fullName>
    </submittedName>
</protein>
<accession>A0A841ZBC0</accession>
<evidence type="ECO:0000313" key="2">
    <source>
        <dbReference type="EMBL" id="MBC1502139.1"/>
    </source>
</evidence>
<organism evidence="2 3">
    <name type="scientific">Listeria weihenstephanensis</name>
    <dbReference type="NCBI Taxonomy" id="1006155"/>
    <lineage>
        <taxon>Bacteria</taxon>
        <taxon>Bacillati</taxon>
        <taxon>Bacillota</taxon>
        <taxon>Bacilli</taxon>
        <taxon>Bacillales</taxon>
        <taxon>Listeriaceae</taxon>
        <taxon>Listeria</taxon>
    </lineage>
</organism>
<comment type="caution">
    <text evidence="2">The sequence shown here is derived from an EMBL/GenBank/DDBJ whole genome shotgun (WGS) entry which is preliminary data.</text>
</comment>
<dbReference type="AlphaFoldDB" id="A0A841ZBC0"/>
<keyword evidence="1" id="KW-0812">Transmembrane</keyword>
<keyword evidence="1" id="KW-1133">Transmembrane helix</keyword>
<sequence>MKNKVMWSLVVVLGIIVVGMGLWFLLSFANQGSYQSMDDGINIKVSNHVSKSPELSFQLVTAEEDKTELININSLKEQESILFNSKLVPKKDYQMYVYYVLDGIQHKESLLYVPAHSTKLVIDLDIKSIKNGKIIFDKSGFDGWNKFNNED</sequence>
<keyword evidence="1" id="KW-0472">Membrane</keyword>
<name>A0A841ZBC0_9LIST</name>
<gene>
    <name evidence="2" type="ORF">HB943_16170</name>
</gene>
<proteinExistence type="predicted"/>
<feature type="transmembrane region" description="Helical" evidence="1">
    <location>
        <begin position="6"/>
        <end position="26"/>
    </location>
</feature>
<reference evidence="2 3" key="1">
    <citation type="submission" date="2020-03" db="EMBL/GenBank/DDBJ databases">
        <title>Soil Listeria distribution.</title>
        <authorList>
            <person name="Liao J."/>
            <person name="Wiedmann M."/>
        </authorList>
    </citation>
    <scope>NUCLEOTIDE SEQUENCE [LARGE SCALE GENOMIC DNA]</scope>
    <source>
        <strain evidence="2 3">FSL L7-1523</strain>
    </source>
</reference>
<dbReference type="EMBL" id="JAARRL010000046">
    <property type="protein sequence ID" value="MBC1502139.1"/>
    <property type="molecule type" value="Genomic_DNA"/>
</dbReference>
<dbReference type="Proteomes" id="UP000564536">
    <property type="component" value="Unassembled WGS sequence"/>
</dbReference>